<dbReference type="EMBL" id="QRBA01000011">
    <property type="protein sequence ID" value="RDS89254.1"/>
    <property type="molecule type" value="Genomic_DNA"/>
</dbReference>
<accession>A0A7Z6QMX6</accession>
<name>A0A7Z6QMX6_PSEFL</name>
<proteinExistence type="predicted"/>
<sequence>MISVRGLFSFFVANQAQKPRGKEASKAADELVAKPEFLNRCRERLISTMIRSSRSLTLVVSHDGEELTATANGLASVLVKGKGFCVLDVRTQSAELVLSLIRDVHHEFGIGASNEGQIVLSLVADEAVTQVGGLVRLITDVIHNACLDLPDSFLEAGRDAVEGQVYAVIARKLASTLGQYFADNQRIPLSVARHEALKTPHLVVGDDDLKSFLDKKLQKNADVLFDDLYIFDSTSTYRKVD</sequence>
<dbReference type="RefSeq" id="WP_115487626.1">
    <property type="nucleotide sequence ID" value="NZ_QRBA01000011.1"/>
</dbReference>
<evidence type="ECO:0000313" key="2">
    <source>
        <dbReference type="Proteomes" id="UP000255541"/>
    </source>
</evidence>
<organism evidence="1 2">
    <name type="scientific">Pseudomonas fluorescens</name>
    <dbReference type="NCBI Taxonomy" id="294"/>
    <lineage>
        <taxon>Bacteria</taxon>
        <taxon>Pseudomonadati</taxon>
        <taxon>Pseudomonadota</taxon>
        <taxon>Gammaproteobacteria</taxon>
        <taxon>Pseudomonadales</taxon>
        <taxon>Pseudomonadaceae</taxon>
        <taxon>Pseudomonas</taxon>
    </lineage>
</organism>
<comment type="caution">
    <text evidence="1">The sequence shown here is derived from an EMBL/GenBank/DDBJ whole genome shotgun (WGS) entry which is preliminary data.</text>
</comment>
<evidence type="ECO:0000313" key="1">
    <source>
        <dbReference type="EMBL" id="RDS89254.1"/>
    </source>
</evidence>
<protein>
    <submittedName>
        <fullName evidence="1">Uncharacterized protein</fullName>
    </submittedName>
</protein>
<reference evidence="1 2" key="1">
    <citation type="submission" date="2018-07" db="EMBL/GenBank/DDBJ databases">
        <title>Draft Genome Sequence of Pseudomonas fluorescens AHK-1 associated with canker disease of kiwifruit.</title>
        <authorList>
            <person name="Wu Z."/>
        </authorList>
    </citation>
    <scope>NUCLEOTIDE SEQUENCE [LARGE SCALE GENOMIC DNA]</scope>
    <source>
        <strain evidence="1 2">AHK-1</strain>
    </source>
</reference>
<dbReference type="Proteomes" id="UP000255541">
    <property type="component" value="Unassembled WGS sequence"/>
</dbReference>
<gene>
    <name evidence="1" type="ORF">DL347_19605</name>
</gene>
<dbReference type="AlphaFoldDB" id="A0A7Z6QMX6"/>